<dbReference type="AlphaFoldDB" id="A0A9P0TVA7"/>
<accession>A0A9P0TVA7</accession>
<gene>
    <name evidence="1" type="ORF">PIBRA_LOCUS11521</name>
</gene>
<protein>
    <submittedName>
        <fullName evidence="1">Uncharacterized protein</fullName>
    </submittedName>
</protein>
<dbReference type="Proteomes" id="UP001152562">
    <property type="component" value="Unassembled WGS sequence"/>
</dbReference>
<dbReference type="EMBL" id="CALOZG010000042">
    <property type="protein sequence ID" value="CAH4035454.1"/>
    <property type="molecule type" value="Genomic_DNA"/>
</dbReference>
<evidence type="ECO:0000313" key="1">
    <source>
        <dbReference type="EMBL" id="CAH4035454.1"/>
    </source>
</evidence>
<keyword evidence="2" id="KW-1185">Reference proteome</keyword>
<sequence length="163" mass="17739">MSSLIGFRTDRGFQPPRGLITTASRYVTSVIQKNPPVPLPPVGVAWRRPIHASIFIKTQRSTAAVPLVPAAAPRCPHPSSPSHFLRDVGAATRWGRRPRERKILTIGKSRVVSQSSVETEAPRVRVLRRNFGACRASSACGLGGSPIYFSESPPGVLPLPNKW</sequence>
<proteinExistence type="predicted"/>
<organism evidence="1 2">
    <name type="scientific">Pieris brassicae</name>
    <name type="common">White butterfly</name>
    <name type="synonym">Large white butterfly</name>
    <dbReference type="NCBI Taxonomy" id="7116"/>
    <lineage>
        <taxon>Eukaryota</taxon>
        <taxon>Metazoa</taxon>
        <taxon>Ecdysozoa</taxon>
        <taxon>Arthropoda</taxon>
        <taxon>Hexapoda</taxon>
        <taxon>Insecta</taxon>
        <taxon>Pterygota</taxon>
        <taxon>Neoptera</taxon>
        <taxon>Endopterygota</taxon>
        <taxon>Lepidoptera</taxon>
        <taxon>Glossata</taxon>
        <taxon>Ditrysia</taxon>
        <taxon>Papilionoidea</taxon>
        <taxon>Pieridae</taxon>
        <taxon>Pierinae</taxon>
        <taxon>Pieris</taxon>
    </lineage>
</organism>
<name>A0A9P0TVA7_PIEBR</name>
<evidence type="ECO:0000313" key="2">
    <source>
        <dbReference type="Proteomes" id="UP001152562"/>
    </source>
</evidence>
<comment type="caution">
    <text evidence="1">The sequence shown here is derived from an EMBL/GenBank/DDBJ whole genome shotgun (WGS) entry which is preliminary data.</text>
</comment>
<reference evidence="1" key="1">
    <citation type="submission" date="2022-05" db="EMBL/GenBank/DDBJ databases">
        <authorList>
            <person name="Okamura Y."/>
        </authorList>
    </citation>
    <scope>NUCLEOTIDE SEQUENCE</scope>
</reference>